<feature type="transmembrane region" description="Helical" evidence="1">
    <location>
        <begin position="96"/>
        <end position="114"/>
    </location>
</feature>
<dbReference type="PANTHER" id="PTHR46663">
    <property type="entry name" value="DIGUANYLATE CYCLASE DGCT-RELATED"/>
    <property type="match status" value="1"/>
</dbReference>
<keyword evidence="1" id="KW-0812">Transmembrane</keyword>
<evidence type="ECO:0000313" key="3">
    <source>
        <dbReference type="EMBL" id="QLI82410.1"/>
    </source>
</evidence>
<sequence>MWSPSTSEPSTVLSLLQPLDPVQQRHSARIKRERRWQRQRLALGLACLSLLSGALWLDAGGMVWPILLLPLGSAAVFFYASFALRRSNSEWEWRTSVLAIFIPPLFTTAWAWMMREQLPASSLVLPFVLQPMLLLLAGLPLLRYVAATLLNLLLITAIIASASFTFLPAVSAVLVVVLATVLGINTAQHLLQNQQRMLVMRQRVAENAEKMAERNQKMRKLAFEDPLTGLANRLHLINQLRQTLKNPLSEAANSVVFLIDLDFFKTVNDQYGHAAGDALLIEIAQRFKALVRRGDLVCRLGGDEFVILVRGLNKPAEIITVADKILAKLSEPVWYQQQQLPLGGSIGIAPWLPDLRSPASWLKSADEAMYQAKVAGRNRYVIADFATQARSDT</sequence>
<protein>
    <submittedName>
        <fullName evidence="3">GGDEF domain-containing protein</fullName>
    </submittedName>
</protein>
<proteinExistence type="predicted"/>
<dbReference type="FunFam" id="3.30.70.270:FF:000001">
    <property type="entry name" value="Diguanylate cyclase domain protein"/>
    <property type="match status" value="1"/>
</dbReference>
<gene>
    <name evidence="3" type="ORF">HZU75_13240</name>
</gene>
<dbReference type="SMART" id="SM00267">
    <property type="entry name" value="GGDEF"/>
    <property type="match status" value="1"/>
</dbReference>
<feature type="transmembrane region" description="Helical" evidence="1">
    <location>
        <begin position="63"/>
        <end position="84"/>
    </location>
</feature>
<dbReference type="CDD" id="cd01949">
    <property type="entry name" value="GGDEF"/>
    <property type="match status" value="1"/>
</dbReference>
<evidence type="ECO:0000256" key="1">
    <source>
        <dbReference type="SAM" id="Phobius"/>
    </source>
</evidence>
<feature type="domain" description="GGDEF" evidence="2">
    <location>
        <begin position="252"/>
        <end position="385"/>
    </location>
</feature>
<accession>A0A7D5ZLK9</accession>
<dbReference type="RefSeq" id="WP_180306490.1">
    <property type="nucleotide sequence ID" value="NZ_CP058952.1"/>
</dbReference>
<dbReference type="Proteomes" id="UP000510822">
    <property type="component" value="Chromosome"/>
</dbReference>
<keyword evidence="1" id="KW-0472">Membrane</keyword>
<dbReference type="GO" id="GO:0003824">
    <property type="term" value="F:catalytic activity"/>
    <property type="evidence" value="ECO:0007669"/>
    <property type="project" value="UniProtKB-ARBA"/>
</dbReference>
<dbReference type="EMBL" id="CP058952">
    <property type="protein sequence ID" value="QLI82410.1"/>
    <property type="molecule type" value="Genomic_DNA"/>
</dbReference>
<feature type="transmembrane region" description="Helical" evidence="1">
    <location>
        <begin position="41"/>
        <end position="57"/>
    </location>
</feature>
<evidence type="ECO:0000259" key="2">
    <source>
        <dbReference type="PROSITE" id="PS50887"/>
    </source>
</evidence>
<dbReference type="PROSITE" id="PS50887">
    <property type="entry name" value="GGDEF"/>
    <property type="match status" value="1"/>
</dbReference>
<dbReference type="PANTHER" id="PTHR46663:SF2">
    <property type="entry name" value="GGDEF DOMAIN-CONTAINING PROTEIN"/>
    <property type="match status" value="1"/>
</dbReference>
<dbReference type="Gene3D" id="3.30.70.270">
    <property type="match status" value="1"/>
</dbReference>
<dbReference type="KEGG" id="cfon:HZU75_13240"/>
<dbReference type="NCBIfam" id="TIGR00254">
    <property type="entry name" value="GGDEF"/>
    <property type="match status" value="1"/>
</dbReference>
<dbReference type="InterPro" id="IPR000160">
    <property type="entry name" value="GGDEF_dom"/>
</dbReference>
<dbReference type="InterPro" id="IPR052163">
    <property type="entry name" value="DGC-Regulatory_Protein"/>
</dbReference>
<reference evidence="3 4" key="1">
    <citation type="journal article" date="2016" name="Int. J. Syst. Evol. Microbiol.">
        <title>Chitinibacter fontanus sp. nov., isolated from a spring.</title>
        <authorList>
            <person name="Sheu S.Y."/>
            <person name="Li Y.S."/>
            <person name="Young C.C."/>
            <person name="Chen W.M."/>
        </authorList>
    </citation>
    <scope>NUCLEOTIDE SEQUENCE [LARGE SCALE GENOMIC DNA]</scope>
    <source>
        <strain evidence="3 4">STM-7</strain>
    </source>
</reference>
<evidence type="ECO:0000313" key="4">
    <source>
        <dbReference type="Proteomes" id="UP000510822"/>
    </source>
</evidence>
<dbReference type="InterPro" id="IPR029787">
    <property type="entry name" value="Nucleotide_cyclase"/>
</dbReference>
<dbReference type="AlphaFoldDB" id="A0A7D5ZLK9"/>
<name>A0A7D5ZLK9_9NEIS</name>
<feature type="transmembrane region" description="Helical" evidence="1">
    <location>
        <begin position="173"/>
        <end position="191"/>
    </location>
</feature>
<keyword evidence="1" id="KW-1133">Transmembrane helix</keyword>
<keyword evidence="4" id="KW-1185">Reference proteome</keyword>
<dbReference type="InterPro" id="IPR043128">
    <property type="entry name" value="Rev_trsase/Diguanyl_cyclase"/>
</dbReference>
<organism evidence="3 4">
    <name type="scientific">Chitinibacter fontanus</name>
    <dbReference type="NCBI Taxonomy" id="1737446"/>
    <lineage>
        <taxon>Bacteria</taxon>
        <taxon>Pseudomonadati</taxon>
        <taxon>Pseudomonadota</taxon>
        <taxon>Betaproteobacteria</taxon>
        <taxon>Neisseriales</taxon>
        <taxon>Chitinibacteraceae</taxon>
        <taxon>Chitinibacter</taxon>
    </lineage>
</organism>
<dbReference type="Pfam" id="PF00990">
    <property type="entry name" value="GGDEF"/>
    <property type="match status" value="1"/>
</dbReference>
<dbReference type="SUPFAM" id="SSF55073">
    <property type="entry name" value="Nucleotide cyclase"/>
    <property type="match status" value="1"/>
</dbReference>